<evidence type="ECO:0000313" key="1">
    <source>
        <dbReference type="EMBL" id="MCG2615552.1"/>
    </source>
</evidence>
<proteinExistence type="predicted"/>
<organism evidence="1 2">
    <name type="scientific">Terrimonas ginsenosidimutans</name>
    <dbReference type="NCBI Taxonomy" id="2908004"/>
    <lineage>
        <taxon>Bacteria</taxon>
        <taxon>Pseudomonadati</taxon>
        <taxon>Bacteroidota</taxon>
        <taxon>Chitinophagia</taxon>
        <taxon>Chitinophagales</taxon>
        <taxon>Chitinophagaceae</taxon>
        <taxon>Terrimonas</taxon>
    </lineage>
</organism>
<protein>
    <submittedName>
        <fullName evidence="1">Uncharacterized protein</fullName>
    </submittedName>
</protein>
<dbReference type="EMBL" id="JAKLTR010000009">
    <property type="protein sequence ID" value="MCG2615552.1"/>
    <property type="molecule type" value="Genomic_DNA"/>
</dbReference>
<reference evidence="1" key="1">
    <citation type="submission" date="2022-01" db="EMBL/GenBank/DDBJ databases">
        <authorList>
            <person name="Jo J.-H."/>
            <person name="Im W.-T."/>
        </authorList>
    </citation>
    <scope>NUCLEOTIDE SEQUENCE</scope>
    <source>
        <strain evidence="1">NA20</strain>
    </source>
</reference>
<dbReference type="RefSeq" id="WP_237873435.1">
    <property type="nucleotide sequence ID" value="NZ_JAKLTR010000009.1"/>
</dbReference>
<name>A0ABS9KT92_9BACT</name>
<keyword evidence="2" id="KW-1185">Reference proteome</keyword>
<evidence type="ECO:0000313" key="2">
    <source>
        <dbReference type="Proteomes" id="UP001165367"/>
    </source>
</evidence>
<sequence>MKRLAGILFISIYMLAFAEFHQLLRIPYLIEHFDFHRQSDPQISFVKFLRMHYLGPIIVDDDFTQDQQLPFRDVDSHTLIGSVVVSVEPISISIDPPELSAAEFFSYNEVNKPQFEAFDIFQPPRCA</sequence>
<comment type="caution">
    <text evidence="1">The sequence shown here is derived from an EMBL/GenBank/DDBJ whole genome shotgun (WGS) entry which is preliminary data.</text>
</comment>
<accession>A0ABS9KT92</accession>
<dbReference type="Proteomes" id="UP001165367">
    <property type="component" value="Unassembled WGS sequence"/>
</dbReference>
<gene>
    <name evidence="1" type="ORF">LZZ85_14725</name>
</gene>